<feature type="compositionally biased region" description="Polar residues" evidence="1">
    <location>
        <begin position="49"/>
        <end position="70"/>
    </location>
</feature>
<evidence type="ECO:0000313" key="3">
    <source>
        <dbReference type="Proteomes" id="UP000324222"/>
    </source>
</evidence>
<keyword evidence="3" id="KW-1185">Reference proteome</keyword>
<evidence type="ECO:0000313" key="2">
    <source>
        <dbReference type="EMBL" id="MPC77670.1"/>
    </source>
</evidence>
<feature type="compositionally biased region" description="Basic and acidic residues" evidence="1">
    <location>
        <begin position="31"/>
        <end position="41"/>
    </location>
</feature>
<gene>
    <name evidence="2" type="ORF">E2C01_072129</name>
</gene>
<name>A0A5B7HZ40_PORTR</name>
<reference evidence="2 3" key="1">
    <citation type="submission" date="2019-05" db="EMBL/GenBank/DDBJ databases">
        <title>Another draft genome of Portunus trituberculatus and its Hox gene families provides insights of decapod evolution.</title>
        <authorList>
            <person name="Jeong J.-H."/>
            <person name="Song I."/>
            <person name="Kim S."/>
            <person name="Choi T."/>
            <person name="Kim D."/>
            <person name="Ryu S."/>
            <person name="Kim W."/>
        </authorList>
    </citation>
    <scope>NUCLEOTIDE SEQUENCE [LARGE SCALE GENOMIC DNA]</scope>
    <source>
        <tissue evidence="2">Muscle</tissue>
    </source>
</reference>
<proteinExistence type="predicted"/>
<accession>A0A5B7HZ40</accession>
<evidence type="ECO:0000256" key="1">
    <source>
        <dbReference type="SAM" id="MobiDB-lite"/>
    </source>
</evidence>
<dbReference type="EMBL" id="VSRR010046458">
    <property type="protein sequence ID" value="MPC77670.1"/>
    <property type="molecule type" value="Genomic_DNA"/>
</dbReference>
<sequence>MTLPRTSSDLTTRSVIQGGRTQSLCPFPDNAQRHPGREDTMPRCPFPENTASSREGGQSRTDLTTRSVIQNTYEMPNLTYSGA</sequence>
<organism evidence="2 3">
    <name type="scientific">Portunus trituberculatus</name>
    <name type="common">Swimming crab</name>
    <name type="synonym">Neptunus trituberculatus</name>
    <dbReference type="NCBI Taxonomy" id="210409"/>
    <lineage>
        <taxon>Eukaryota</taxon>
        <taxon>Metazoa</taxon>
        <taxon>Ecdysozoa</taxon>
        <taxon>Arthropoda</taxon>
        <taxon>Crustacea</taxon>
        <taxon>Multicrustacea</taxon>
        <taxon>Malacostraca</taxon>
        <taxon>Eumalacostraca</taxon>
        <taxon>Eucarida</taxon>
        <taxon>Decapoda</taxon>
        <taxon>Pleocyemata</taxon>
        <taxon>Brachyura</taxon>
        <taxon>Eubrachyura</taxon>
        <taxon>Portunoidea</taxon>
        <taxon>Portunidae</taxon>
        <taxon>Portuninae</taxon>
        <taxon>Portunus</taxon>
    </lineage>
</organism>
<dbReference type="Proteomes" id="UP000324222">
    <property type="component" value="Unassembled WGS sequence"/>
</dbReference>
<dbReference type="AlphaFoldDB" id="A0A5B7HZ40"/>
<protein>
    <submittedName>
        <fullName evidence="2">Uncharacterized protein</fullName>
    </submittedName>
</protein>
<comment type="caution">
    <text evidence="2">The sequence shown here is derived from an EMBL/GenBank/DDBJ whole genome shotgun (WGS) entry which is preliminary data.</text>
</comment>
<feature type="compositionally biased region" description="Polar residues" evidence="1">
    <location>
        <begin position="1"/>
        <end position="24"/>
    </location>
</feature>
<feature type="region of interest" description="Disordered" evidence="1">
    <location>
        <begin position="1"/>
        <end position="70"/>
    </location>
</feature>